<dbReference type="InterPro" id="IPR003768">
    <property type="entry name" value="ScpA"/>
</dbReference>
<dbReference type="RefSeq" id="WP_115217663.1">
    <property type="nucleotide sequence ID" value="NZ_UHIA01000003.1"/>
</dbReference>
<reference evidence="2 3" key="1">
    <citation type="submission" date="2018-06" db="EMBL/GenBank/DDBJ databases">
        <authorList>
            <consortium name="Pathogen Informatics"/>
            <person name="Doyle S."/>
        </authorList>
    </citation>
    <scope>NUCLEOTIDE SEQUENCE [LARGE SCALE GENOMIC DNA]</scope>
    <source>
        <strain evidence="2 3">NCTC10717</strain>
    </source>
</reference>
<evidence type="ECO:0000256" key="1">
    <source>
        <dbReference type="ARBA" id="ARBA00044777"/>
    </source>
</evidence>
<protein>
    <recommendedName>
        <fullName evidence="1">Segregation and condensation protein A</fullName>
    </recommendedName>
</protein>
<evidence type="ECO:0000313" key="3">
    <source>
        <dbReference type="Proteomes" id="UP000254575"/>
    </source>
</evidence>
<organism evidence="2 3">
    <name type="scientific">Suttonella indologenes</name>
    <dbReference type="NCBI Taxonomy" id="13276"/>
    <lineage>
        <taxon>Bacteria</taxon>
        <taxon>Pseudomonadati</taxon>
        <taxon>Pseudomonadota</taxon>
        <taxon>Gammaproteobacteria</taxon>
        <taxon>Cardiobacteriales</taxon>
        <taxon>Cardiobacteriaceae</taxon>
        <taxon>Suttonella</taxon>
    </lineage>
</organism>
<accession>A0A380MJN1</accession>
<keyword evidence="3" id="KW-1185">Reference proteome</keyword>
<dbReference type="AlphaFoldDB" id="A0A380MJN1"/>
<dbReference type="Gene3D" id="6.10.250.2410">
    <property type="match status" value="1"/>
</dbReference>
<name>A0A380MJN1_9GAMM</name>
<evidence type="ECO:0000313" key="2">
    <source>
        <dbReference type="EMBL" id="SUO92032.1"/>
    </source>
</evidence>
<gene>
    <name evidence="2" type="primary">scpA</name>
    <name evidence="2" type="ORF">NCTC10717_00358</name>
</gene>
<dbReference type="PANTHER" id="PTHR33969">
    <property type="entry name" value="SEGREGATION AND CONDENSATION PROTEIN A"/>
    <property type="match status" value="1"/>
</dbReference>
<dbReference type="Pfam" id="PF02616">
    <property type="entry name" value="SMC_ScpA"/>
    <property type="match status" value="1"/>
</dbReference>
<dbReference type="PANTHER" id="PTHR33969:SF2">
    <property type="entry name" value="SEGREGATION AND CONDENSATION PROTEIN A"/>
    <property type="match status" value="1"/>
</dbReference>
<sequence length="259" mass="29589">MQQQILVFGEPVKTLPKDLYIPPEALRVLLETFEGPLDLLLYLIRKQNMDILDIEVSLITEQYLAYMEMMQALDIDLAAEYLLMAATLAEIKARMMLPQRHDAESQEPDPRAELADRLLIYAQTLQLAERLADLARLDAGFALSAQQAPAGIVPIIKPARDVNKLQQMLAAIYERQALRRAHEVEREAYSLAERVEMMENRLQHQTGWHALQGFYHSDEGRPGLVVSLMAMLELDRAQVLEWRQEDAFAEVLLRARQAA</sequence>
<dbReference type="Proteomes" id="UP000254575">
    <property type="component" value="Unassembled WGS sequence"/>
</dbReference>
<dbReference type="EMBL" id="UHIA01000003">
    <property type="protein sequence ID" value="SUO92032.1"/>
    <property type="molecule type" value="Genomic_DNA"/>
</dbReference>
<dbReference type="OrthoDB" id="9811016at2"/>
<proteinExistence type="predicted"/>